<evidence type="ECO:0000259" key="23">
    <source>
        <dbReference type="PROSITE" id="PS51294"/>
    </source>
</evidence>
<accession>A0A9Q1MRL4</accession>
<evidence type="ECO:0000256" key="12">
    <source>
        <dbReference type="ARBA" id="ARBA00023136"/>
    </source>
</evidence>
<dbReference type="FunFam" id="1.10.10.10:FF:000087">
    <property type="entry name" value="Transcriptional adapter 2"/>
    <property type="match status" value="1"/>
</dbReference>
<comment type="similarity">
    <text evidence="3">Belongs to the Casparian strip membrane proteins (CASP) family.</text>
</comment>
<keyword evidence="12 18" id="KW-0472">Membrane</keyword>
<dbReference type="GO" id="GO:0008270">
    <property type="term" value="F:zinc ion binding"/>
    <property type="evidence" value="ECO:0007669"/>
    <property type="project" value="UniProtKB-KW"/>
</dbReference>
<dbReference type="PROSITE" id="PS50934">
    <property type="entry name" value="SWIRM"/>
    <property type="match status" value="1"/>
</dbReference>
<dbReference type="SMART" id="SM00717">
    <property type="entry name" value="SANT"/>
    <property type="match status" value="1"/>
</dbReference>
<evidence type="ECO:0000256" key="8">
    <source>
        <dbReference type="ARBA" id="ARBA00022833"/>
    </source>
</evidence>
<dbReference type="GO" id="GO:0003713">
    <property type="term" value="F:transcription coactivator activity"/>
    <property type="evidence" value="ECO:0007669"/>
    <property type="project" value="InterPro"/>
</dbReference>
<dbReference type="InterPro" id="IPR000433">
    <property type="entry name" value="Znf_ZZ"/>
</dbReference>
<reference evidence="25" key="1">
    <citation type="journal article" date="2023" name="Proc. Natl. Acad. Sci. U.S.A.">
        <title>Genomic and structural basis for evolution of tropane alkaloid biosynthesis.</title>
        <authorList>
            <person name="Wanga Y.-J."/>
            <person name="Taina T."/>
            <person name="Yua J.-Y."/>
            <person name="Lia J."/>
            <person name="Xua B."/>
            <person name="Chenc J."/>
            <person name="D'Auriad J.C."/>
            <person name="Huanga J.-P."/>
            <person name="Huanga S.-X."/>
        </authorList>
    </citation>
    <scope>NUCLEOTIDE SEQUENCE [LARGE SCALE GENOMIC DNA]</scope>
    <source>
        <strain evidence="25">cv. KIB-2019</strain>
    </source>
</reference>
<dbReference type="Gene3D" id="1.10.10.60">
    <property type="entry name" value="Homeodomain-like"/>
    <property type="match status" value="1"/>
</dbReference>
<dbReference type="Pfam" id="PF04535">
    <property type="entry name" value="CASP_dom"/>
    <property type="match status" value="1"/>
</dbReference>
<name>A0A9Q1MRL4_9SOLA</name>
<feature type="domain" description="ZZ-type" evidence="20">
    <location>
        <begin position="118"/>
        <end position="174"/>
    </location>
</feature>
<evidence type="ECO:0000256" key="10">
    <source>
        <dbReference type="ARBA" id="ARBA00023015"/>
    </source>
</evidence>
<dbReference type="PROSITE" id="PS51293">
    <property type="entry name" value="SANT"/>
    <property type="match status" value="1"/>
</dbReference>
<dbReference type="SUPFAM" id="SSF57850">
    <property type="entry name" value="RING/U-box"/>
    <property type="match status" value="1"/>
</dbReference>
<comment type="subcellular location">
    <subcellularLocation>
        <location evidence="2">Cell membrane</location>
        <topology evidence="2">Multi-pass membrane protein</topology>
    </subcellularLocation>
    <subcellularLocation>
        <location evidence="1 15">Nucleus</location>
    </subcellularLocation>
</comment>
<evidence type="ECO:0000259" key="21">
    <source>
        <dbReference type="PROSITE" id="PS50934"/>
    </source>
</evidence>
<keyword evidence="13 15" id="KW-0804">Transcription</keyword>
<dbReference type="InterPro" id="IPR055141">
    <property type="entry name" value="TADA2A_B-like_dom"/>
</dbReference>
<feature type="domain" description="SWIRM" evidence="21">
    <location>
        <begin position="532"/>
        <end position="618"/>
    </location>
</feature>
<protein>
    <recommendedName>
        <fullName evidence="15">Transcriptional adapter</fullName>
    </recommendedName>
</protein>
<dbReference type="Proteomes" id="UP001152561">
    <property type="component" value="Unassembled WGS sequence"/>
</dbReference>
<evidence type="ECO:0000313" key="25">
    <source>
        <dbReference type="Proteomes" id="UP001152561"/>
    </source>
</evidence>
<dbReference type="PROSITE" id="PS51294">
    <property type="entry name" value="HTH_MYB"/>
    <property type="match status" value="1"/>
</dbReference>
<evidence type="ECO:0000256" key="18">
    <source>
        <dbReference type="SAM" id="Phobius"/>
    </source>
</evidence>
<sequence>MIGGSVLFNKPLAWLIFSGDQLMAYLILAAVAAAAQSGVISKLGQPELQWMNVCNLYGKFCNHVGECLANSGFLMGRSRGNFQADEDPSQRSRRKKNPSSGDTLESVTTGQGTADGKRALYHCNYCNKDISGRTRIKCAVCSDFDLCIECFSVGAEVHPHKSHHHYRVMDILAFPLICPDWNADEEMLLLEGIEMYGMGNWAEVGEHVGTKTKEACVDHFKDAYLDSPYFPLPDMTHVMGKNRMELLAMAKGNFTDKKGLFSLCEVVPKDESFSPSPVKVEDSHKNGPSGRLTSVSNAGITGIKKPSSKSLIKDQNEPVKLEDNSSGRNSGGKKPKSLKDDGSSLMKFSGYNPKRQEFDPEYDNDAEQLLADMEFKETETEEERELKLRVLRIYSKRLDERKRRKDFILERNLLQPSEFERNLSPEEKDICRRYDAFMRFLSKEEHEEFVKTLVTEHRCLKRIQELKEAKAAGFRSSAEVERYLERKRKREVEEGFPRKESSQIGPMSQESLNMAASSDSLGTHSNIKPCSQVNLSSITDSGVATLSAGELLSEPEKQLCREIRLSPHHYLRMQELLTIQIYSGNITRKSDAYPLFQIEATKVDRVYDMLLKKGVAPL</sequence>
<dbReference type="GO" id="GO:0006338">
    <property type="term" value="P:chromatin remodeling"/>
    <property type="evidence" value="ECO:0007669"/>
    <property type="project" value="TreeGrafter"/>
</dbReference>
<dbReference type="InterPro" id="IPR009057">
    <property type="entry name" value="Homeodomain-like_sf"/>
</dbReference>
<dbReference type="InterPro" id="IPR041983">
    <property type="entry name" value="ADA2-like_ZZ"/>
</dbReference>
<dbReference type="PROSITE" id="PS01357">
    <property type="entry name" value="ZF_ZZ_1"/>
    <property type="match status" value="1"/>
</dbReference>
<dbReference type="PIRSF" id="PIRSF025024">
    <property type="entry name" value="Transcriptional_adaptor_2"/>
    <property type="match status" value="1"/>
</dbReference>
<evidence type="ECO:0000256" key="1">
    <source>
        <dbReference type="ARBA" id="ARBA00004123"/>
    </source>
</evidence>
<comment type="caution">
    <text evidence="24">The sequence shown here is derived from an EMBL/GenBank/DDBJ whole genome shotgun (WGS) entry which is preliminary data.</text>
</comment>
<dbReference type="GO" id="GO:0005886">
    <property type="term" value="C:plasma membrane"/>
    <property type="evidence" value="ECO:0007669"/>
    <property type="project" value="UniProtKB-SubCell"/>
</dbReference>
<evidence type="ECO:0000256" key="4">
    <source>
        <dbReference type="ARBA" id="ARBA00022475"/>
    </source>
</evidence>
<keyword evidence="7 16" id="KW-0863">Zinc-finger</keyword>
<dbReference type="FunFam" id="3.30.60.90:FF:000013">
    <property type="entry name" value="Transcriptional adapter"/>
    <property type="match status" value="1"/>
</dbReference>
<evidence type="ECO:0000256" key="6">
    <source>
        <dbReference type="ARBA" id="ARBA00022723"/>
    </source>
</evidence>
<organism evidence="24 25">
    <name type="scientific">Anisodus acutangulus</name>
    <dbReference type="NCBI Taxonomy" id="402998"/>
    <lineage>
        <taxon>Eukaryota</taxon>
        <taxon>Viridiplantae</taxon>
        <taxon>Streptophyta</taxon>
        <taxon>Embryophyta</taxon>
        <taxon>Tracheophyta</taxon>
        <taxon>Spermatophyta</taxon>
        <taxon>Magnoliopsida</taxon>
        <taxon>eudicotyledons</taxon>
        <taxon>Gunneridae</taxon>
        <taxon>Pentapetalae</taxon>
        <taxon>asterids</taxon>
        <taxon>lamiids</taxon>
        <taxon>Solanales</taxon>
        <taxon>Solanaceae</taxon>
        <taxon>Solanoideae</taxon>
        <taxon>Hyoscyameae</taxon>
        <taxon>Anisodus</taxon>
    </lineage>
</organism>
<evidence type="ECO:0000256" key="5">
    <source>
        <dbReference type="ARBA" id="ARBA00022692"/>
    </source>
</evidence>
<evidence type="ECO:0000256" key="7">
    <source>
        <dbReference type="ARBA" id="ARBA00022771"/>
    </source>
</evidence>
<feature type="domain" description="HTH myb-type" evidence="23">
    <location>
        <begin position="181"/>
        <end position="228"/>
    </location>
</feature>
<dbReference type="InterPro" id="IPR006459">
    <property type="entry name" value="CASP/CASPL"/>
</dbReference>
<dbReference type="PROSITE" id="PS50090">
    <property type="entry name" value="MYB_LIKE"/>
    <property type="match status" value="1"/>
</dbReference>
<dbReference type="EMBL" id="JAJAGQ010000004">
    <property type="protein sequence ID" value="KAJ8566088.1"/>
    <property type="molecule type" value="Genomic_DNA"/>
</dbReference>
<dbReference type="InterPro" id="IPR043145">
    <property type="entry name" value="Znf_ZZ_sf"/>
</dbReference>
<keyword evidence="25" id="KW-1185">Reference proteome</keyword>
<dbReference type="InterPro" id="IPR036388">
    <property type="entry name" value="WH-like_DNA-bd_sf"/>
</dbReference>
<proteinExistence type="inferred from homology"/>
<dbReference type="Pfam" id="PF00249">
    <property type="entry name" value="Myb_DNA-binding"/>
    <property type="match status" value="1"/>
</dbReference>
<dbReference type="NCBIfam" id="TIGR01569">
    <property type="entry name" value="A_tha_TIGR01569"/>
    <property type="match status" value="1"/>
</dbReference>
<keyword evidence="5 18" id="KW-0812">Transmembrane</keyword>
<dbReference type="InterPro" id="IPR016827">
    <property type="entry name" value="Ada2/TADA2"/>
</dbReference>
<feature type="compositionally biased region" description="Polar residues" evidence="17">
    <location>
        <begin position="98"/>
        <end position="111"/>
    </location>
</feature>
<evidence type="ECO:0000259" key="20">
    <source>
        <dbReference type="PROSITE" id="PS50135"/>
    </source>
</evidence>
<dbReference type="PROSITE" id="PS50135">
    <property type="entry name" value="ZF_ZZ_2"/>
    <property type="match status" value="1"/>
</dbReference>
<dbReference type="GO" id="GO:0010597">
    <property type="term" value="P:green leaf volatile biosynthetic process"/>
    <property type="evidence" value="ECO:0007669"/>
    <property type="project" value="UniProtKB-ARBA"/>
</dbReference>
<evidence type="ECO:0000256" key="9">
    <source>
        <dbReference type="ARBA" id="ARBA00022989"/>
    </source>
</evidence>
<evidence type="ECO:0000256" key="16">
    <source>
        <dbReference type="PROSITE-ProRule" id="PRU00228"/>
    </source>
</evidence>
<feature type="region of interest" description="Disordered" evidence="17">
    <location>
        <begin position="270"/>
        <end position="361"/>
    </location>
</feature>
<dbReference type="Pfam" id="PF22941">
    <property type="entry name" value="TADA2A-like_3rd"/>
    <property type="match status" value="1"/>
</dbReference>
<keyword evidence="8" id="KW-0862">Zinc</keyword>
<evidence type="ECO:0000313" key="24">
    <source>
        <dbReference type="EMBL" id="KAJ8566088.1"/>
    </source>
</evidence>
<dbReference type="Pfam" id="PF25299">
    <property type="entry name" value="ZZ_ADA2"/>
    <property type="match status" value="1"/>
</dbReference>
<dbReference type="InterPro" id="IPR017930">
    <property type="entry name" value="Myb_dom"/>
</dbReference>
<dbReference type="PANTHER" id="PTHR12374:SF81">
    <property type="entry name" value="TRANSCRIPTIONAL ADAPTER ADA2B"/>
    <property type="match status" value="1"/>
</dbReference>
<dbReference type="Gene3D" id="3.30.60.90">
    <property type="match status" value="1"/>
</dbReference>
<evidence type="ECO:0000256" key="14">
    <source>
        <dbReference type="ARBA" id="ARBA00023242"/>
    </source>
</evidence>
<dbReference type="OrthoDB" id="270417at2759"/>
<keyword evidence="9 18" id="KW-1133">Transmembrane helix</keyword>
<feature type="domain" description="SANT" evidence="22">
    <location>
        <begin position="176"/>
        <end position="228"/>
    </location>
</feature>
<evidence type="ECO:0000259" key="22">
    <source>
        <dbReference type="PROSITE" id="PS51293"/>
    </source>
</evidence>
<dbReference type="Gene3D" id="1.10.10.10">
    <property type="entry name" value="Winged helix-like DNA-binding domain superfamily/Winged helix DNA-binding domain"/>
    <property type="match status" value="1"/>
</dbReference>
<dbReference type="SUPFAM" id="SSF46689">
    <property type="entry name" value="Homeodomain-like"/>
    <property type="match status" value="2"/>
</dbReference>
<dbReference type="GO" id="GO:0005634">
    <property type="term" value="C:nucleus"/>
    <property type="evidence" value="ECO:0007669"/>
    <property type="project" value="UniProtKB-SubCell"/>
</dbReference>
<dbReference type="InterPro" id="IPR017884">
    <property type="entry name" value="SANT_dom"/>
</dbReference>
<dbReference type="GO" id="GO:0006357">
    <property type="term" value="P:regulation of transcription by RNA polymerase II"/>
    <property type="evidence" value="ECO:0007669"/>
    <property type="project" value="InterPro"/>
</dbReference>
<evidence type="ECO:0000259" key="19">
    <source>
        <dbReference type="PROSITE" id="PS50090"/>
    </source>
</evidence>
<dbReference type="CDD" id="cd00167">
    <property type="entry name" value="SANT"/>
    <property type="match status" value="1"/>
</dbReference>
<feature type="transmembrane region" description="Helical" evidence="18">
    <location>
        <begin position="12"/>
        <end position="35"/>
    </location>
</feature>
<evidence type="ECO:0000256" key="2">
    <source>
        <dbReference type="ARBA" id="ARBA00004651"/>
    </source>
</evidence>
<dbReference type="GO" id="GO:0000976">
    <property type="term" value="F:transcription cis-regulatory region binding"/>
    <property type="evidence" value="ECO:0007669"/>
    <property type="project" value="UniProtKB-ARBA"/>
</dbReference>
<dbReference type="SMART" id="SM00291">
    <property type="entry name" value="ZnF_ZZ"/>
    <property type="match status" value="1"/>
</dbReference>
<feature type="compositionally biased region" description="Basic and acidic residues" evidence="17">
    <location>
        <begin position="311"/>
        <end position="325"/>
    </location>
</feature>
<gene>
    <name evidence="24" type="ORF">K7X08_030565</name>
</gene>
<evidence type="ECO:0000256" key="3">
    <source>
        <dbReference type="ARBA" id="ARBA00007651"/>
    </source>
</evidence>
<feature type="domain" description="Myb-like" evidence="19">
    <location>
        <begin position="181"/>
        <end position="224"/>
    </location>
</feature>
<feature type="region of interest" description="Disordered" evidence="17">
    <location>
        <begin position="81"/>
        <end position="111"/>
    </location>
</feature>
<evidence type="ECO:0000256" key="17">
    <source>
        <dbReference type="SAM" id="MobiDB-lite"/>
    </source>
</evidence>
<keyword evidence="6" id="KW-0479">Metal-binding</keyword>
<keyword evidence="10 15" id="KW-0805">Transcription regulation</keyword>
<dbReference type="PANTHER" id="PTHR12374">
    <property type="entry name" value="TRANSCRIPTIONAL ADAPTOR 2 ADA2 -RELATED"/>
    <property type="match status" value="1"/>
</dbReference>
<dbReference type="InterPro" id="IPR001005">
    <property type="entry name" value="SANT/Myb"/>
</dbReference>
<evidence type="ECO:0000256" key="11">
    <source>
        <dbReference type="ARBA" id="ARBA00023125"/>
    </source>
</evidence>
<keyword evidence="11" id="KW-0238">DNA-binding</keyword>
<keyword evidence="4" id="KW-1003">Cell membrane</keyword>
<evidence type="ECO:0000256" key="15">
    <source>
        <dbReference type="PIRNR" id="PIRNR025024"/>
    </source>
</evidence>
<dbReference type="FunFam" id="1.10.10.60:FF:000115">
    <property type="entry name" value="Transcriptional adapter 2"/>
    <property type="match status" value="1"/>
</dbReference>
<evidence type="ECO:0000256" key="13">
    <source>
        <dbReference type="ARBA" id="ARBA00023163"/>
    </source>
</evidence>
<dbReference type="GO" id="GO:0003682">
    <property type="term" value="F:chromatin binding"/>
    <property type="evidence" value="ECO:0007669"/>
    <property type="project" value="TreeGrafter"/>
</dbReference>
<dbReference type="InterPro" id="IPR006702">
    <property type="entry name" value="CASP_dom"/>
</dbReference>
<dbReference type="AlphaFoldDB" id="A0A9Q1MRL4"/>
<keyword evidence="14 15" id="KW-0539">Nucleus</keyword>
<dbReference type="CDD" id="cd02335">
    <property type="entry name" value="ZZ_ADA2"/>
    <property type="match status" value="1"/>
</dbReference>
<dbReference type="InterPro" id="IPR007526">
    <property type="entry name" value="SWIRM"/>
</dbReference>